<sequence length="33" mass="3545">MTRFLTPLLLVLGLTACAAPATLPENFDSSFAY</sequence>
<feature type="chain" id="PRO_5012002213" evidence="1">
    <location>
        <begin position="19"/>
        <end position="33"/>
    </location>
</feature>
<name>A0A1M4ULH7_LOKAT</name>
<gene>
    <name evidence="2" type="ORF">SAMN05444339_101777</name>
</gene>
<proteinExistence type="predicted"/>
<organism evidence="2 3">
    <name type="scientific">Loktanella atrilutea</name>
    <dbReference type="NCBI Taxonomy" id="366533"/>
    <lineage>
        <taxon>Bacteria</taxon>
        <taxon>Pseudomonadati</taxon>
        <taxon>Pseudomonadota</taxon>
        <taxon>Alphaproteobacteria</taxon>
        <taxon>Rhodobacterales</taxon>
        <taxon>Roseobacteraceae</taxon>
        <taxon>Loktanella</taxon>
    </lineage>
</organism>
<reference evidence="3" key="1">
    <citation type="submission" date="2016-11" db="EMBL/GenBank/DDBJ databases">
        <authorList>
            <person name="Varghese N."/>
            <person name="Submissions S."/>
        </authorList>
    </citation>
    <scope>NUCLEOTIDE SEQUENCE [LARGE SCALE GENOMIC DNA]</scope>
    <source>
        <strain evidence="3">DSM 29326</strain>
    </source>
</reference>
<dbReference type="Proteomes" id="UP000183987">
    <property type="component" value="Unassembled WGS sequence"/>
</dbReference>
<keyword evidence="3" id="KW-1185">Reference proteome</keyword>
<protein>
    <submittedName>
        <fullName evidence="2">Uncharacterized protein</fullName>
    </submittedName>
</protein>
<feature type="signal peptide" evidence="1">
    <location>
        <begin position="1"/>
        <end position="18"/>
    </location>
</feature>
<dbReference type="AlphaFoldDB" id="A0A1M4ULH7"/>
<dbReference type="EMBL" id="FQUE01000001">
    <property type="protein sequence ID" value="SHE57566.1"/>
    <property type="molecule type" value="Genomic_DNA"/>
</dbReference>
<evidence type="ECO:0000256" key="1">
    <source>
        <dbReference type="SAM" id="SignalP"/>
    </source>
</evidence>
<dbReference type="PROSITE" id="PS51257">
    <property type="entry name" value="PROKAR_LIPOPROTEIN"/>
    <property type="match status" value="1"/>
</dbReference>
<keyword evidence="1" id="KW-0732">Signal</keyword>
<evidence type="ECO:0000313" key="2">
    <source>
        <dbReference type="EMBL" id="SHE57566.1"/>
    </source>
</evidence>
<evidence type="ECO:0000313" key="3">
    <source>
        <dbReference type="Proteomes" id="UP000183987"/>
    </source>
</evidence>
<accession>A0A1M4ULH7</accession>